<proteinExistence type="predicted"/>
<keyword evidence="1" id="KW-0472">Membrane</keyword>
<organism evidence="2">
    <name type="scientific">marine sediment metagenome</name>
    <dbReference type="NCBI Taxonomy" id="412755"/>
    <lineage>
        <taxon>unclassified sequences</taxon>
        <taxon>metagenomes</taxon>
        <taxon>ecological metagenomes</taxon>
    </lineage>
</organism>
<feature type="transmembrane region" description="Helical" evidence="1">
    <location>
        <begin position="12"/>
        <end position="31"/>
    </location>
</feature>
<dbReference type="AlphaFoldDB" id="X0TCF6"/>
<evidence type="ECO:0000256" key="1">
    <source>
        <dbReference type="SAM" id="Phobius"/>
    </source>
</evidence>
<reference evidence="2" key="1">
    <citation type="journal article" date="2014" name="Front. Microbiol.">
        <title>High frequency of phylogenetically diverse reductive dehalogenase-homologous genes in deep subseafloor sedimentary metagenomes.</title>
        <authorList>
            <person name="Kawai M."/>
            <person name="Futagami T."/>
            <person name="Toyoda A."/>
            <person name="Takaki Y."/>
            <person name="Nishi S."/>
            <person name="Hori S."/>
            <person name="Arai W."/>
            <person name="Tsubouchi T."/>
            <person name="Morono Y."/>
            <person name="Uchiyama I."/>
            <person name="Ito T."/>
            <person name="Fujiyama A."/>
            <person name="Inagaki F."/>
            <person name="Takami H."/>
        </authorList>
    </citation>
    <scope>NUCLEOTIDE SEQUENCE</scope>
    <source>
        <strain evidence="2">Expedition CK06-06</strain>
    </source>
</reference>
<protein>
    <submittedName>
        <fullName evidence="2">Uncharacterized protein</fullName>
    </submittedName>
</protein>
<keyword evidence="1" id="KW-0812">Transmembrane</keyword>
<comment type="caution">
    <text evidence="2">The sequence shown here is derived from an EMBL/GenBank/DDBJ whole genome shotgun (WGS) entry which is preliminary data.</text>
</comment>
<sequence>MSQPADSFFNIFYTITFVVVFIGTLILTYIAPVNIWPGGLIYPKSVEVCLLTCEMVEVPINILWSGLINGATYGVLGTIGHMIIRLIKRKK</sequence>
<keyword evidence="1" id="KW-1133">Transmembrane helix</keyword>
<name>X0TCF6_9ZZZZ</name>
<evidence type="ECO:0000313" key="2">
    <source>
        <dbReference type="EMBL" id="GAF85877.1"/>
    </source>
</evidence>
<feature type="transmembrane region" description="Helical" evidence="1">
    <location>
        <begin position="62"/>
        <end position="84"/>
    </location>
</feature>
<accession>X0TCF6</accession>
<gene>
    <name evidence="2" type="ORF">S01H1_30484</name>
</gene>
<dbReference type="EMBL" id="BARS01018762">
    <property type="protein sequence ID" value="GAF85877.1"/>
    <property type="molecule type" value="Genomic_DNA"/>
</dbReference>